<dbReference type="Proteomes" id="UP001057375">
    <property type="component" value="Unassembled WGS sequence"/>
</dbReference>
<reference evidence="7" key="1">
    <citation type="submission" date="2022-03" db="EMBL/GenBank/DDBJ databases">
        <title>Draft genome sequence of Aduncisulcus paluster, a free-living microaerophilic Fornicata.</title>
        <authorList>
            <person name="Yuyama I."/>
            <person name="Kume K."/>
            <person name="Tamura T."/>
            <person name="Inagaki Y."/>
            <person name="Hashimoto T."/>
        </authorList>
    </citation>
    <scope>NUCLEOTIDE SEQUENCE</scope>
    <source>
        <strain evidence="7">NY0171</strain>
    </source>
</reference>
<organism evidence="7 8">
    <name type="scientific">Aduncisulcus paluster</name>
    <dbReference type="NCBI Taxonomy" id="2918883"/>
    <lineage>
        <taxon>Eukaryota</taxon>
        <taxon>Metamonada</taxon>
        <taxon>Carpediemonas-like organisms</taxon>
        <taxon>Aduncisulcus</taxon>
    </lineage>
</organism>
<proteinExistence type="inferred from homology"/>
<feature type="region of interest" description="Disordered" evidence="5">
    <location>
        <begin position="184"/>
        <end position="219"/>
    </location>
</feature>
<evidence type="ECO:0000256" key="3">
    <source>
        <dbReference type="ARBA" id="ARBA00022705"/>
    </source>
</evidence>
<dbReference type="InterPro" id="IPR007257">
    <property type="entry name" value="GINS_Psf2"/>
</dbReference>
<dbReference type="SUPFAM" id="SSF158573">
    <property type="entry name" value="GINS helical bundle-like"/>
    <property type="match status" value="1"/>
</dbReference>
<feature type="compositionally biased region" description="Basic and acidic residues" evidence="5">
    <location>
        <begin position="184"/>
        <end position="193"/>
    </location>
</feature>
<dbReference type="InterPro" id="IPR021151">
    <property type="entry name" value="GINS_A"/>
</dbReference>
<dbReference type="Gene3D" id="3.40.5.50">
    <property type="match status" value="1"/>
</dbReference>
<dbReference type="EMBL" id="BQXS01000117">
    <property type="protein sequence ID" value="GKT27997.1"/>
    <property type="molecule type" value="Genomic_DNA"/>
</dbReference>
<sequence length="219" mass="25087">MEDIGYLTHQDNLFLSSDCLIRVSVTKPIGMIEQTIIEEYGPFLLRREIEIPLWLAFLLYENDVVKIIPPTWLSPENLSRIRAAETDNPGELIPLPDYFFEICEELFDEAPRCVDRLLECQGILAEIISLRSDKITQLLKGLSEALTRGSSSSLYTLPEAITSWELSKLRTLQFFYQGVQKIQSDPEKTVTDTKDEENEYSEYGYDEESSDGGHDSFDD</sequence>
<evidence type="ECO:0000256" key="1">
    <source>
        <dbReference type="ARBA" id="ARBA00004123"/>
    </source>
</evidence>
<keyword evidence="3" id="KW-0235">DNA replication</keyword>
<dbReference type="PANTHER" id="PTHR12772:SF0">
    <property type="entry name" value="DNA REPLICATION COMPLEX GINS PROTEIN PSF2"/>
    <property type="match status" value="1"/>
</dbReference>
<name>A0ABQ5K7W5_9EUKA</name>
<evidence type="ECO:0000256" key="5">
    <source>
        <dbReference type="SAM" id="MobiDB-lite"/>
    </source>
</evidence>
<keyword evidence="4" id="KW-0539">Nucleus</keyword>
<evidence type="ECO:0000259" key="6">
    <source>
        <dbReference type="Pfam" id="PF05916"/>
    </source>
</evidence>
<evidence type="ECO:0000313" key="7">
    <source>
        <dbReference type="EMBL" id="GKT27997.1"/>
    </source>
</evidence>
<protein>
    <submittedName>
        <fullName evidence="7">DNA replication complex GINS protein Psf2 like protein</fullName>
    </submittedName>
</protein>
<accession>A0ABQ5K7W5</accession>
<evidence type="ECO:0000256" key="2">
    <source>
        <dbReference type="ARBA" id="ARBA00010565"/>
    </source>
</evidence>
<evidence type="ECO:0000313" key="8">
    <source>
        <dbReference type="Proteomes" id="UP001057375"/>
    </source>
</evidence>
<feature type="domain" description="GINS subunit" evidence="6">
    <location>
        <begin position="72"/>
        <end position="153"/>
    </location>
</feature>
<dbReference type="InterPro" id="IPR036224">
    <property type="entry name" value="GINS_bundle-like_dom_sf"/>
</dbReference>
<dbReference type="Pfam" id="PF05916">
    <property type="entry name" value="Sld5"/>
    <property type="match status" value="1"/>
</dbReference>
<gene>
    <name evidence="7" type="ORF">ADUPG1_000346</name>
</gene>
<comment type="caution">
    <text evidence="7">The sequence shown here is derived from an EMBL/GenBank/DDBJ whole genome shotgun (WGS) entry which is preliminary data.</text>
</comment>
<comment type="subcellular location">
    <subcellularLocation>
        <location evidence="1">Nucleus</location>
    </subcellularLocation>
</comment>
<evidence type="ECO:0000256" key="4">
    <source>
        <dbReference type="ARBA" id="ARBA00023242"/>
    </source>
</evidence>
<dbReference type="Gene3D" id="1.20.58.1020">
    <property type="match status" value="1"/>
</dbReference>
<keyword evidence="8" id="KW-1185">Reference proteome</keyword>
<feature type="compositionally biased region" description="Acidic residues" evidence="5">
    <location>
        <begin position="194"/>
        <end position="210"/>
    </location>
</feature>
<dbReference type="PANTHER" id="PTHR12772">
    <property type="entry name" value="DNA REPLICATION COMPLEX GINS PROTEIN PSF2"/>
    <property type="match status" value="1"/>
</dbReference>
<dbReference type="SUPFAM" id="SSF160059">
    <property type="entry name" value="PriA/YqbF domain"/>
    <property type="match status" value="1"/>
</dbReference>
<comment type="similarity">
    <text evidence="2">Belongs to the GINS2/PSF2 family.</text>
</comment>